<evidence type="ECO:0000313" key="3">
    <source>
        <dbReference type="Proteomes" id="UP000199555"/>
    </source>
</evidence>
<feature type="region of interest" description="Disordered" evidence="1">
    <location>
        <begin position="1"/>
        <end position="32"/>
    </location>
</feature>
<dbReference type="Proteomes" id="UP000199555">
    <property type="component" value="Unassembled WGS sequence"/>
</dbReference>
<organism evidence="2 3">
    <name type="scientific">Paracoccus chinensis</name>
    <dbReference type="NCBI Taxonomy" id="525640"/>
    <lineage>
        <taxon>Bacteria</taxon>
        <taxon>Pseudomonadati</taxon>
        <taxon>Pseudomonadota</taxon>
        <taxon>Alphaproteobacteria</taxon>
        <taxon>Rhodobacterales</taxon>
        <taxon>Paracoccaceae</taxon>
        <taxon>Paracoccus</taxon>
    </lineage>
</organism>
<evidence type="ECO:0000256" key="1">
    <source>
        <dbReference type="SAM" id="MobiDB-lite"/>
    </source>
</evidence>
<sequence length="348" mass="39007">MLVDFKESGKTAPAHPKATPVSPHPLPSAAPTGGNFPASARIYVPPSDMKAIASASVEVLTSTSLVPLRDLIAAAREQQRQVTADLKEATDEAARQWAELSRKKASIFRWFFRRRIASLEQELPMIEGEVKRLKEWERNTKISVDFEAAPEAQRAYEQMVRAFEVLRRSACKWDVTADRATNQPRERTNAHRAVDRKPVSFDFSTSDIIRFSGRAMRFENANGDDILIYPGVAVIPRADGVFALIDLRELKVEARPMQFQEEDNLPGDAMVVGHTWAKTNKNGTPDRRFKDNYQIPLCLYGEITFRSKTGITEEYHVSNAEAAVSFAQALQAYQQALSLSETPRKAQA</sequence>
<name>A0A1G9NVX1_9RHOB</name>
<proteinExistence type="predicted"/>
<evidence type="ECO:0000313" key="2">
    <source>
        <dbReference type="EMBL" id="SDL90530.1"/>
    </source>
</evidence>
<dbReference type="STRING" id="525640.SAMN04487971_1372"/>
<keyword evidence="3" id="KW-1185">Reference proteome</keyword>
<gene>
    <name evidence="2" type="ORF">SAMN04487971_1372</name>
</gene>
<dbReference type="AlphaFoldDB" id="A0A1G9NVX1"/>
<reference evidence="3" key="1">
    <citation type="submission" date="2016-10" db="EMBL/GenBank/DDBJ databases">
        <authorList>
            <person name="Varghese N."/>
            <person name="Submissions S."/>
        </authorList>
    </citation>
    <scope>NUCLEOTIDE SEQUENCE [LARGE SCALE GENOMIC DNA]</scope>
    <source>
        <strain evidence="3">CGMCC 1.7655</strain>
    </source>
</reference>
<accession>A0A1G9NVX1</accession>
<dbReference type="EMBL" id="FNGE01000037">
    <property type="protein sequence ID" value="SDL90530.1"/>
    <property type="molecule type" value="Genomic_DNA"/>
</dbReference>
<protein>
    <submittedName>
        <fullName evidence="2">Uncharacterized protein</fullName>
    </submittedName>
</protein>